<accession>A0A8D8W326</accession>
<name>A0A8D8W326_9HEMI</name>
<dbReference type="EMBL" id="HBUF01125632">
    <property type="protein sequence ID" value="CAG6643115.1"/>
    <property type="molecule type" value="Transcribed_RNA"/>
</dbReference>
<proteinExistence type="predicted"/>
<dbReference type="AlphaFoldDB" id="A0A8D8W326"/>
<organism evidence="1">
    <name type="scientific">Cacopsylla melanoneura</name>
    <dbReference type="NCBI Taxonomy" id="428564"/>
    <lineage>
        <taxon>Eukaryota</taxon>
        <taxon>Metazoa</taxon>
        <taxon>Ecdysozoa</taxon>
        <taxon>Arthropoda</taxon>
        <taxon>Hexapoda</taxon>
        <taxon>Insecta</taxon>
        <taxon>Pterygota</taxon>
        <taxon>Neoptera</taxon>
        <taxon>Paraneoptera</taxon>
        <taxon>Hemiptera</taxon>
        <taxon>Sternorrhyncha</taxon>
        <taxon>Psylloidea</taxon>
        <taxon>Psyllidae</taxon>
        <taxon>Psyllinae</taxon>
        <taxon>Cacopsylla</taxon>
    </lineage>
</organism>
<dbReference type="EMBL" id="HBUF01645368">
    <property type="protein sequence ID" value="CAG6785810.1"/>
    <property type="molecule type" value="Transcribed_RNA"/>
</dbReference>
<reference evidence="1" key="1">
    <citation type="submission" date="2021-05" db="EMBL/GenBank/DDBJ databases">
        <authorList>
            <person name="Alioto T."/>
            <person name="Alioto T."/>
            <person name="Gomez Garrido J."/>
        </authorList>
    </citation>
    <scope>NUCLEOTIDE SEQUENCE</scope>
</reference>
<protein>
    <submittedName>
        <fullName evidence="1">Uncharacterized protein</fullName>
    </submittedName>
</protein>
<evidence type="ECO:0000313" key="1">
    <source>
        <dbReference type="EMBL" id="CAG6643115.1"/>
    </source>
</evidence>
<sequence>MKFIGTYSSFVKITKTLYSGGCILFYTYRPIGYFEFVSEIRFSGCGKWSKCIFKFRDSLRPQGKTFTFQTAGTRGRVSASENKEQVEAISILKGKTYFLLPIFNLGSSGCM</sequence>